<dbReference type="RefSeq" id="WP_210655752.1">
    <property type="nucleotide sequence ID" value="NZ_JAGKSP010000001.1"/>
</dbReference>
<evidence type="ECO:0000259" key="8">
    <source>
        <dbReference type="PROSITE" id="PS50885"/>
    </source>
</evidence>
<dbReference type="GO" id="GO:0016301">
    <property type="term" value="F:kinase activity"/>
    <property type="evidence" value="ECO:0007669"/>
    <property type="project" value="UniProtKB-KW"/>
</dbReference>
<evidence type="ECO:0000256" key="6">
    <source>
        <dbReference type="ARBA" id="ARBA00023136"/>
    </source>
</evidence>
<evidence type="ECO:0000256" key="5">
    <source>
        <dbReference type="ARBA" id="ARBA00022777"/>
    </source>
</evidence>
<evidence type="ECO:0000313" key="9">
    <source>
        <dbReference type="EMBL" id="MBP3961964.1"/>
    </source>
</evidence>
<keyword evidence="5 9" id="KW-0418">Kinase</keyword>
<organism evidence="9 10">
    <name type="scientific">Paenibacillus lignilyticus</name>
    <dbReference type="NCBI Taxonomy" id="1172615"/>
    <lineage>
        <taxon>Bacteria</taxon>
        <taxon>Bacillati</taxon>
        <taxon>Bacillota</taxon>
        <taxon>Bacilli</taxon>
        <taxon>Bacillales</taxon>
        <taxon>Paenibacillaceae</taxon>
        <taxon>Paenibacillus</taxon>
    </lineage>
</organism>
<sequence>MIRKPLSFQHRLMLVILLTVLLPSVLINFLTFSTIKTQMQKDAITWLKGITNNSGRTMDSYIQLVTGITKNPEYDSTLMSIFERHRFNKHGLYGYPYDERVQINGWLSMLREMDDNIYAVNFVDLNGNRFHLGKDYVEANKDWIDRTSELNGGSLVWPPVKLADGETVFSVTRTIINPNTFHVTATIQLAFQLNFLTQEDNENFLQEGDLLILDKTDRVIFDLNGKRTGERMDWNNREQQFHVSYDSALTGWKLVGMVPEHLLFQKVDQLRKWILLANIVFILLTMVIVYLLSYRITRPLWKLSKIMQQASKTNFIIDTISFKRKDEIGMISNSFNLMVRRIHNLIDTVTDTERRRKKSEIEALQSQINPHFLYNTLSAITMQAELDENYKISDMSSLLGKLLRYSIGSQEEWVEVRQECDYIRTYIRIMQFRFPLIQFDLQIDESVNNWLVIRLLIQPIVENAIIHGIVPKGKEGLVNIHVGEKLTESGDSRLFISVKDSGVGMDQQTVDATMVKLREYEDQSGGIGLQNVYNRIALSYEGDFEFTLESKEGIGTSFYIEIPRRLRNENHDR</sequence>
<feature type="domain" description="HAMP" evidence="8">
    <location>
        <begin position="294"/>
        <end position="347"/>
    </location>
</feature>
<dbReference type="Proteomes" id="UP000673394">
    <property type="component" value="Unassembled WGS sequence"/>
</dbReference>
<keyword evidence="2" id="KW-1003">Cell membrane</keyword>
<dbReference type="Pfam" id="PF06580">
    <property type="entry name" value="His_kinase"/>
    <property type="match status" value="1"/>
</dbReference>
<comment type="caution">
    <text evidence="9">The sequence shown here is derived from an EMBL/GenBank/DDBJ whole genome shotgun (WGS) entry which is preliminary data.</text>
</comment>
<keyword evidence="7" id="KW-1133">Transmembrane helix</keyword>
<dbReference type="SUPFAM" id="SSF55874">
    <property type="entry name" value="ATPase domain of HSP90 chaperone/DNA topoisomerase II/histidine kinase"/>
    <property type="match status" value="1"/>
</dbReference>
<dbReference type="Pfam" id="PF00672">
    <property type="entry name" value="HAMP"/>
    <property type="match status" value="1"/>
</dbReference>
<evidence type="ECO:0000256" key="2">
    <source>
        <dbReference type="ARBA" id="ARBA00022475"/>
    </source>
</evidence>
<dbReference type="SUPFAM" id="SSF158472">
    <property type="entry name" value="HAMP domain-like"/>
    <property type="match status" value="1"/>
</dbReference>
<keyword evidence="6 7" id="KW-0472">Membrane</keyword>
<keyword evidence="4" id="KW-0808">Transferase</keyword>
<keyword evidence="10" id="KW-1185">Reference proteome</keyword>
<gene>
    <name evidence="9" type="ORF">I8J30_04515</name>
</gene>
<feature type="transmembrane region" description="Helical" evidence="7">
    <location>
        <begin position="273"/>
        <end position="292"/>
    </location>
</feature>
<proteinExistence type="predicted"/>
<dbReference type="InterPro" id="IPR036890">
    <property type="entry name" value="HATPase_C_sf"/>
</dbReference>
<dbReference type="PANTHER" id="PTHR34220:SF7">
    <property type="entry name" value="SENSOR HISTIDINE KINASE YPDA"/>
    <property type="match status" value="1"/>
</dbReference>
<dbReference type="InterPro" id="IPR050640">
    <property type="entry name" value="Bact_2-comp_sensor_kinase"/>
</dbReference>
<keyword evidence="7" id="KW-0812">Transmembrane</keyword>
<dbReference type="PANTHER" id="PTHR34220">
    <property type="entry name" value="SENSOR HISTIDINE KINASE YPDA"/>
    <property type="match status" value="1"/>
</dbReference>
<evidence type="ECO:0000256" key="4">
    <source>
        <dbReference type="ARBA" id="ARBA00022679"/>
    </source>
</evidence>
<evidence type="ECO:0000313" key="10">
    <source>
        <dbReference type="Proteomes" id="UP000673394"/>
    </source>
</evidence>
<dbReference type="Pfam" id="PF02518">
    <property type="entry name" value="HATPase_c"/>
    <property type="match status" value="1"/>
</dbReference>
<comment type="subcellular location">
    <subcellularLocation>
        <location evidence="1">Cell membrane</location>
        <topology evidence="1">Multi-pass membrane protein</topology>
    </subcellularLocation>
</comment>
<dbReference type="InterPro" id="IPR003594">
    <property type="entry name" value="HATPase_dom"/>
</dbReference>
<name>A0ABS5C7I9_9BACL</name>
<dbReference type="PROSITE" id="PS50885">
    <property type="entry name" value="HAMP"/>
    <property type="match status" value="1"/>
</dbReference>
<keyword evidence="3" id="KW-0597">Phosphoprotein</keyword>
<evidence type="ECO:0000256" key="3">
    <source>
        <dbReference type="ARBA" id="ARBA00022553"/>
    </source>
</evidence>
<dbReference type="Gene3D" id="6.10.340.10">
    <property type="match status" value="1"/>
</dbReference>
<dbReference type="InterPro" id="IPR003660">
    <property type="entry name" value="HAMP_dom"/>
</dbReference>
<feature type="transmembrane region" description="Helical" evidence="7">
    <location>
        <begin position="12"/>
        <end position="32"/>
    </location>
</feature>
<evidence type="ECO:0000256" key="7">
    <source>
        <dbReference type="SAM" id="Phobius"/>
    </source>
</evidence>
<dbReference type="Gene3D" id="3.30.565.10">
    <property type="entry name" value="Histidine kinase-like ATPase, C-terminal domain"/>
    <property type="match status" value="1"/>
</dbReference>
<dbReference type="CDD" id="cd06225">
    <property type="entry name" value="HAMP"/>
    <property type="match status" value="1"/>
</dbReference>
<protein>
    <submittedName>
        <fullName evidence="9">Sensor histidine kinase</fullName>
    </submittedName>
</protein>
<dbReference type="SMART" id="SM00304">
    <property type="entry name" value="HAMP"/>
    <property type="match status" value="1"/>
</dbReference>
<evidence type="ECO:0000256" key="1">
    <source>
        <dbReference type="ARBA" id="ARBA00004651"/>
    </source>
</evidence>
<dbReference type="InterPro" id="IPR010559">
    <property type="entry name" value="Sig_transdc_His_kin_internal"/>
</dbReference>
<accession>A0ABS5C7I9</accession>
<reference evidence="9 10" key="1">
    <citation type="submission" date="2021-04" db="EMBL/GenBank/DDBJ databases">
        <title>Paenibacillus sp. DLE-14 whole genome sequence.</title>
        <authorList>
            <person name="Ham Y.J."/>
        </authorList>
    </citation>
    <scope>NUCLEOTIDE SEQUENCE [LARGE SCALE GENOMIC DNA]</scope>
    <source>
        <strain evidence="9 10">DLE-14</strain>
    </source>
</reference>
<dbReference type="EMBL" id="JAGKSP010000001">
    <property type="protein sequence ID" value="MBP3961964.1"/>
    <property type="molecule type" value="Genomic_DNA"/>
</dbReference>